<evidence type="ECO:0000313" key="3">
    <source>
        <dbReference type="EMBL" id="CAG2059060.1"/>
    </source>
</evidence>
<evidence type="ECO:0000313" key="4">
    <source>
        <dbReference type="Proteomes" id="UP001153148"/>
    </source>
</evidence>
<feature type="region of interest" description="Disordered" evidence="2">
    <location>
        <begin position="146"/>
        <end position="178"/>
    </location>
</feature>
<feature type="compositionally biased region" description="Polar residues" evidence="2">
    <location>
        <begin position="162"/>
        <end position="178"/>
    </location>
</feature>
<feature type="coiled-coil region" evidence="1">
    <location>
        <begin position="265"/>
        <end position="302"/>
    </location>
</feature>
<keyword evidence="1" id="KW-0175">Coiled coil</keyword>
<dbReference type="Proteomes" id="UP001153148">
    <property type="component" value="Unassembled WGS sequence"/>
</dbReference>
<evidence type="ECO:0008006" key="5">
    <source>
        <dbReference type="Google" id="ProtNLM"/>
    </source>
</evidence>
<feature type="compositionally biased region" description="Polar residues" evidence="2">
    <location>
        <begin position="1"/>
        <end position="27"/>
    </location>
</feature>
<organism evidence="3 4">
    <name type="scientific">Timema podura</name>
    <name type="common">Walking stick</name>
    <dbReference type="NCBI Taxonomy" id="61482"/>
    <lineage>
        <taxon>Eukaryota</taxon>
        <taxon>Metazoa</taxon>
        <taxon>Ecdysozoa</taxon>
        <taxon>Arthropoda</taxon>
        <taxon>Hexapoda</taxon>
        <taxon>Insecta</taxon>
        <taxon>Pterygota</taxon>
        <taxon>Neoptera</taxon>
        <taxon>Polyneoptera</taxon>
        <taxon>Phasmatodea</taxon>
        <taxon>Timematodea</taxon>
        <taxon>Timematoidea</taxon>
        <taxon>Timematidae</taxon>
        <taxon>Timema</taxon>
    </lineage>
</organism>
<dbReference type="EMBL" id="CAJPIN010008627">
    <property type="protein sequence ID" value="CAG2059060.1"/>
    <property type="molecule type" value="Genomic_DNA"/>
</dbReference>
<proteinExistence type="predicted"/>
<accession>A0ABN7NZP1</accession>
<comment type="caution">
    <text evidence="3">The sequence shown here is derived from an EMBL/GenBank/DDBJ whole genome shotgun (WGS) entry which is preliminary data.</text>
</comment>
<protein>
    <recommendedName>
        <fullName evidence="5">Meiosis protein 5 homolog</fullName>
    </recommendedName>
</protein>
<keyword evidence="4" id="KW-1185">Reference proteome</keyword>
<name>A0ABN7NZP1_TIMPD</name>
<feature type="region of interest" description="Disordered" evidence="2">
    <location>
        <begin position="1"/>
        <end position="92"/>
    </location>
</feature>
<gene>
    <name evidence="3" type="ORF">TPAB3V08_LOCUS6026</name>
</gene>
<evidence type="ECO:0000256" key="2">
    <source>
        <dbReference type="SAM" id="MobiDB-lite"/>
    </source>
</evidence>
<feature type="compositionally biased region" description="Polar residues" evidence="2">
    <location>
        <begin position="56"/>
        <end position="92"/>
    </location>
</feature>
<evidence type="ECO:0000256" key="1">
    <source>
        <dbReference type="SAM" id="Coils"/>
    </source>
</evidence>
<reference evidence="3" key="1">
    <citation type="submission" date="2021-03" db="EMBL/GenBank/DDBJ databases">
        <authorList>
            <person name="Tran Van P."/>
        </authorList>
    </citation>
    <scope>NUCLEOTIDE SEQUENCE</scope>
</reference>
<sequence length="351" mass="38713">MSSSDKSTCSTQATPTGSGQNTSTKKSLFTPCRRLGLARKSGGAKPLKLIWGNDDSPGSSPNTSTSLDPSKEQATGSHLGFTNVTNNDPNIHVTTPSRQIGLTSCRSISKRKISLNVSQVNVECSKKQLDTHVKDKTEVHFIDNKIGNTTDASPQKRVLANPSPTNQTANRPTSYSSPIQHVTDISKQSLKRPNESLVEIVCDRKKSSIVGKSFTREPLDTVCPQGPTESHSKCLDSDDDFNSEAKLGSVGCEENNDQLYTQDMLTRTLARIREKQDKLSALNQTLLEKTRSQEQLRQVTEKWLRGGQSALSHLCDKYQTLGHQLTIAQILEHLQIPPSLLRYSVDDEDFY</sequence>